<dbReference type="EMBL" id="BAABAT010000041">
    <property type="protein sequence ID" value="GAA4260519.1"/>
    <property type="molecule type" value="Genomic_DNA"/>
</dbReference>
<dbReference type="RefSeq" id="WP_345137411.1">
    <property type="nucleotide sequence ID" value="NZ_BAABAT010000041.1"/>
</dbReference>
<name>A0ABP8DNS5_9ACTN</name>
<accession>A0ABP8DNS5</accession>
<protein>
    <submittedName>
        <fullName evidence="2">Uncharacterized protein</fullName>
    </submittedName>
</protein>
<feature type="chain" id="PRO_5045282466" evidence="1">
    <location>
        <begin position="29"/>
        <end position="364"/>
    </location>
</feature>
<feature type="signal peptide" evidence="1">
    <location>
        <begin position="1"/>
        <end position="28"/>
    </location>
</feature>
<comment type="caution">
    <text evidence="2">The sequence shown here is derived from an EMBL/GenBank/DDBJ whole genome shotgun (WGS) entry which is preliminary data.</text>
</comment>
<gene>
    <name evidence="2" type="ORF">GCM10022255_089440</name>
</gene>
<evidence type="ECO:0000313" key="3">
    <source>
        <dbReference type="Proteomes" id="UP001500620"/>
    </source>
</evidence>
<evidence type="ECO:0000256" key="1">
    <source>
        <dbReference type="SAM" id="SignalP"/>
    </source>
</evidence>
<sequence length="364" mass="37782">MRAPARIRLAAAAATAAVAVLLALPTPGAPPAVRAPAADTLASAWPGARTVDVPATLPDGTTFTPAAVLDPHTVVIQIADANPDTATLALLDPADPANPKRLETIPIAGGGSVDAVAVDAGQVYWMSSVADDQGSSRGTLHRADAAGRAAVLTTDTGHATFTGGMHDLQVANGRIWWTATRGTTVPTTDVRSVALTGGTVDVRPLEGTYHLAGWPWATDDGIGGQPVAQLDLVTGQRRTFTEPPGQDVYCGATWCRTVISTQQGSVVTLRRTDGTGQTPRINADGEVPLFVDVAALDRFEFLSAPISTQAATTSERLSVYDLAAGRRVGIAVATAEGLAGTWLWWATGDNETMTWHLLDLATLT</sequence>
<evidence type="ECO:0000313" key="2">
    <source>
        <dbReference type="EMBL" id="GAA4260519.1"/>
    </source>
</evidence>
<proteinExistence type="predicted"/>
<reference evidence="3" key="1">
    <citation type="journal article" date="2019" name="Int. J. Syst. Evol. Microbiol.">
        <title>The Global Catalogue of Microorganisms (GCM) 10K type strain sequencing project: providing services to taxonomists for standard genome sequencing and annotation.</title>
        <authorList>
            <consortium name="The Broad Institute Genomics Platform"/>
            <consortium name="The Broad Institute Genome Sequencing Center for Infectious Disease"/>
            <person name="Wu L."/>
            <person name="Ma J."/>
        </authorList>
    </citation>
    <scope>NUCLEOTIDE SEQUENCE [LARGE SCALE GENOMIC DNA]</scope>
    <source>
        <strain evidence="3">JCM 17441</strain>
    </source>
</reference>
<keyword evidence="1" id="KW-0732">Signal</keyword>
<dbReference type="SUPFAM" id="SSF63825">
    <property type="entry name" value="YWTD domain"/>
    <property type="match status" value="1"/>
</dbReference>
<organism evidence="2 3">
    <name type="scientific">Dactylosporangium darangshiense</name>
    <dbReference type="NCBI Taxonomy" id="579108"/>
    <lineage>
        <taxon>Bacteria</taxon>
        <taxon>Bacillati</taxon>
        <taxon>Actinomycetota</taxon>
        <taxon>Actinomycetes</taxon>
        <taxon>Micromonosporales</taxon>
        <taxon>Micromonosporaceae</taxon>
        <taxon>Dactylosporangium</taxon>
    </lineage>
</organism>
<dbReference type="Proteomes" id="UP001500620">
    <property type="component" value="Unassembled WGS sequence"/>
</dbReference>
<keyword evidence="3" id="KW-1185">Reference proteome</keyword>